<feature type="transmembrane region" description="Helical" evidence="1">
    <location>
        <begin position="12"/>
        <end position="33"/>
    </location>
</feature>
<proteinExistence type="predicted"/>
<evidence type="ECO:0000256" key="1">
    <source>
        <dbReference type="SAM" id="Phobius"/>
    </source>
</evidence>
<dbReference type="AlphaFoldDB" id="A0A645GCN4"/>
<comment type="caution">
    <text evidence="2">The sequence shown here is derived from an EMBL/GenBank/DDBJ whole genome shotgun (WGS) entry which is preliminary data.</text>
</comment>
<reference evidence="2" key="1">
    <citation type="submission" date="2019-08" db="EMBL/GenBank/DDBJ databases">
        <authorList>
            <person name="Kucharzyk K."/>
            <person name="Murdoch R.W."/>
            <person name="Higgins S."/>
            <person name="Loffler F."/>
        </authorList>
    </citation>
    <scope>NUCLEOTIDE SEQUENCE</scope>
</reference>
<dbReference type="InterPro" id="IPR023804">
    <property type="entry name" value="DUF3792_TM"/>
</dbReference>
<name>A0A645GCN4_9ZZZZ</name>
<sequence>MKNLPAEIKGLGIAILLGLLLSTLGSALVYFTGLSEAILNPMAKVVLVISVFTGGCIVSSAYGNKGLVRGISLGIMFFTLMLITTLIANPSHIYLKGFLYTLLACIISGGLGGILGIGLGEN</sequence>
<dbReference type="Pfam" id="PF12670">
    <property type="entry name" value="DUF3792"/>
    <property type="match status" value="1"/>
</dbReference>
<keyword evidence="1" id="KW-0812">Transmembrane</keyword>
<gene>
    <name evidence="2" type="ORF">SDC9_172070</name>
</gene>
<feature type="transmembrane region" description="Helical" evidence="1">
    <location>
        <begin position="45"/>
        <end position="62"/>
    </location>
</feature>
<protein>
    <recommendedName>
        <fullName evidence="3">TIGR04086 family membrane protein</fullName>
    </recommendedName>
</protein>
<feature type="transmembrane region" description="Helical" evidence="1">
    <location>
        <begin position="68"/>
        <end position="87"/>
    </location>
</feature>
<evidence type="ECO:0008006" key="3">
    <source>
        <dbReference type="Google" id="ProtNLM"/>
    </source>
</evidence>
<dbReference type="EMBL" id="VSSQ01073587">
    <property type="protein sequence ID" value="MPN24668.1"/>
    <property type="molecule type" value="Genomic_DNA"/>
</dbReference>
<keyword evidence="1" id="KW-1133">Transmembrane helix</keyword>
<feature type="transmembrane region" description="Helical" evidence="1">
    <location>
        <begin position="99"/>
        <end position="119"/>
    </location>
</feature>
<evidence type="ECO:0000313" key="2">
    <source>
        <dbReference type="EMBL" id="MPN24668.1"/>
    </source>
</evidence>
<organism evidence="2">
    <name type="scientific">bioreactor metagenome</name>
    <dbReference type="NCBI Taxonomy" id="1076179"/>
    <lineage>
        <taxon>unclassified sequences</taxon>
        <taxon>metagenomes</taxon>
        <taxon>ecological metagenomes</taxon>
    </lineage>
</organism>
<keyword evidence="1" id="KW-0472">Membrane</keyword>
<accession>A0A645GCN4</accession>
<dbReference type="NCBIfam" id="TIGR04086">
    <property type="entry name" value="TIGR04086_membr"/>
    <property type="match status" value="1"/>
</dbReference>